<reference evidence="1" key="1">
    <citation type="journal article" date="2022" name="bioRxiv">
        <title>Population genetic analysis of Ophidiomyces ophidiicola, the causative agent of snake fungal disease, indicates recent introductions to the USA.</title>
        <authorList>
            <person name="Ladner J.T."/>
            <person name="Palmer J.M."/>
            <person name="Ettinger C.L."/>
            <person name="Stajich J.E."/>
            <person name="Farrell T.M."/>
            <person name="Glorioso B.M."/>
            <person name="Lawson B."/>
            <person name="Price S.J."/>
            <person name="Stengle A.G."/>
            <person name="Grear D.A."/>
            <person name="Lorch J.M."/>
        </authorList>
    </citation>
    <scope>NUCLEOTIDE SEQUENCE</scope>
    <source>
        <strain evidence="1">NWHC 24266-5</strain>
    </source>
</reference>
<evidence type="ECO:0000313" key="1">
    <source>
        <dbReference type="EMBL" id="KAI2388551.1"/>
    </source>
</evidence>
<gene>
    <name evidence="1" type="primary">apc5</name>
    <name evidence="1" type="ORF">LOY88_002534</name>
</gene>
<dbReference type="EMBL" id="JALBCA010000030">
    <property type="protein sequence ID" value="KAI2388551.1"/>
    <property type="molecule type" value="Genomic_DNA"/>
</dbReference>
<comment type="caution">
    <text evidence="1">The sequence shown here is derived from an EMBL/GenBank/DDBJ whole genome shotgun (WGS) entry which is preliminary data.</text>
</comment>
<name>A0ACB8UZB5_9EURO</name>
<protein>
    <submittedName>
        <fullName evidence="1">APC5 protein</fullName>
    </submittedName>
</protein>
<organism evidence="1">
    <name type="scientific">Ophidiomyces ophidiicola</name>
    <dbReference type="NCBI Taxonomy" id="1387563"/>
    <lineage>
        <taxon>Eukaryota</taxon>
        <taxon>Fungi</taxon>
        <taxon>Dikarya</taxon>
        <taxon>Ascomycota</taxon>
        <taxon>Pezizomycotina</taxon>
        <taxon>Eurotiomycetes</taxon>
        <taxon>Eurotiomycetidae</taxon>
        <taxon>Onygenales</taxon>
        <taxon>Onygenaceae</taxon>
        <taxon>Ophidiomyces</taxon>
    </lineage>
</organism>
<proteinExistence type="predicted"/>
<accession>A0ACB8UZB5</accession>
<sequence length="761" mass="85640">MARYLTPSKVAFLALVSIYSEGVVANSATVELLSFFVLHLLPLDTLDSKDCVFHSDKVHTISIEEFEKATSCLASSIPGRTLWDIFLKKLWQLDCVDSLEEFFTAVSDLVTKPREEQIRDPETGKMRFSRMSPLGAFVRRAQLEYARLQFHDSVSLWRALIKYRMPTYQTWAKRNPIHSKNKVDANLLELGLDLNSPLANIVYGGLVDSNSDAKITLSTKDMERLLEFQVQEMQSKGTRVTEEMRKTLKWMLISGAAVPNLSHYVRFLDSWKAGDFPSSFDSLHQYFDYTVHNQDRTCYQYALLNLATLQADFGCLGEAVSAMQEAISIARETQDMHCLNYCVSWLYHCRKGYSCASEDVQSTGMLGSDREALSFLQAKARENNTWSLLSTSLLEEAKLELAYGESIASVFEHIAKAAHLNAGQSMNSAMGQLLVLQVAFFMRLGVSHLASATYEILQECYREGALFDDYLKVNFQNSLLLFLSGSHAQAISQLEGIPSSSGQSLKSQQTWVFLCGLLKLRQQLNRNDIMAAEHLVAQLHGCAPNEFEHLASLHLLEIEYMMCKSDYSSALRLVEQVAKSTQQGSFDVALQIQLLNLKTRIFQNTDQPERAFSLAMRAASIAYRSRVLPSLWEALGHLSTVLMTFQEFNAAANILESVIPQILESNDCILAARTYSLLADANMGLAGGHKQDNMRQQEYLSRALEFTDCAFEEYSNAENVQGQCETTSKKATLMYLSGDFALANDYAARYLDLKREARMQS</sequence>